<keyword evidence="2 7" id="KW-0812">Transmembrane</keyword>
<evidence type="ECO:0000256" key="1">
    <source>
        <dbReference type="ARBA" id="ARBA00004141"/>
    </source>
</evidence>
<evidence type="ECO:0000259" key="8">
    <source>
        <dbReference type="Pfam" id="PF20684"/>
    </source>
</evidence>
<dbReference type="PANTHER" id="PTHR33048:SF42">
    <property type="entry name" value="INTEGRAL MEMBRANE PROTEIN"/>
    <property type="match status" value="1"/>
</dbReference>
<feature type="transmembrane region" description="Helical" evidence="7">
    <location>
        <begin position="156"/>
        <end position="178"/>
    </location>
</feature>
<comment type="subcellular location">
    <subcellularLocation>
        <location evidence="1">Membrane</location>
        <topology evidence="1">Multi-pass membrane protein</topology>
    </subcellularLocation>
</comment>
<evidence type="ECO:0000313" key="10">
    <source>
        <dbReference type="Proteomes" id="UP001283341"/>
    </source>
</evidence>
<evidence type="ECO:0000256" key="5">
    <source>
        <dbReference type="ARBA" id="ARBA00038359"/>
    </source>
</evidence>
<dbReference type="GO" id="GO:0016020">
    <property type="term" value="C:membrane"/>
    <property type="evidence" value="ECO:0007669"/>
    <property type="project" value="UniProtKB-SubCell"/>
</dbReference>
<dbReference type="Proteomes" id="UP001283341">
    <property type="component" value="Unassembled WGS sequence"/>
</dbReference>
<feature type="transmembrane region" description="Helical" evidence="7">
    <location>
        <begin position="232"/>
        <end position="254"/>
    </location>
</feature>
<gene>
    <name evidence="9" type="ORF">B0H66DRAFT_555653</name>
</gene>
<sequence length="444" mass="49472">MLIPRRCWPRVFAGQAYLRLRFSELVCRVRLCVCSNLTFNPKRMRPARSRCICCVSLVVTGRAYKMDCSQPIVLDQAPLALVECVSVYLCRLGPIVFSPARRSSSSRFARSFNMDDDDQGQRILITTWVLTGLSGLFLIVRLICKLKTKRRLWWDDHVLVLSWLMLLTSIILVTISVSKGLGRHVYAVDPENFSTLGLVGNLTGTFSILAATWSKTSFALTLLRLMQGKMKVLLWAIIATVNMFMGLNALFMWIRCSPPLKTWNPYVPGTCWGPHVYTNYGMFAAGYSAAMDFVLALLPWKIIWKLQMKRKEKVGVAMAMSMGIFAGATAIVKTIEIPTLASADFTYVSAGLVYWGAAESAVTIIAASIPVLRTLFRDMKTLSRRYYVSGSNNQTQGSRPGTLRRTPNRVVISGGPPPPVLLKTTLTNSSTDDKTPLRDPCGQI</sequence>
<name>A0AAE0IDH6_9PEZI</name>
<feature type="transmembrane region" description="Helical" evidence="7">
    <location>
        <begin position="352"/>
        <end position="376"/>
    </location>
</feature>
<feature type="compositionally biased region" description="Polar residues" evidence="6">
    <location>
        <begin position="390"/>
        <end position="399"/>
    </location>
</feature>
<evidence type="ECO:0000313" key="9">
    <source>
        <dbReference type="EMBL" id="KAK3323009.1"/>
    </source>
</evidence>
<feature type="transmembrane region" description="Helical" evidence="7">
    <location>
        <begin position="198"/>
        <end position="220"/>
    </location>
</feature>
<evidence type="ECO:0000256" key="7">
    <source>
        <dbReference type="SAM" id="Phobius"/>
    </source>
</evidence>
<feature type="domain" description="Rhodopsin" evidence="8">
    <location>
        <begin position="140"/>
        <end position="377"/>
    </location>
</feature>
<organism evidence="9 10">
    <name type="scientific">Apodospora peruviana</name>
    <dbReference type="NCBI Taxonomy" id="516989"/>
    <lineage>
        <taxon>Eukaryota</taxon>
        <taxon>Fungi</taxon>
        <taxon>Dikarya</taxon>
        <taxon>Ascomycota</taxon>
        <taxon>Pezizomycotina</taxon>
        <taxon>Sordariomycetes</taxon>
        <taxon>Sordariomycetidae</taxon>
        <taxon>Sordariales</taxon>
        <taxon>Lasiosphaeriaceae</taxon>
        <taxon>Apodospora</taxon>
    </lineage>
</organism>
<keyword evidence="3 7" id="KW-1133">Transmembrane helix</keyword>
<accession>A0AAE0IDH6</accession>
<feature type="transmembrane region" description="Helical" evidence="7">
    <location>
        <begin position="314"/>
        <end position="332"/>
    </location>
</feature>
<keyword evidence="4 7" id="KW-0472">Membrane</keyword>
<dbReference type="InterPro" id="IPR052337">
    <property type="entry name" value="SAT4-like"/>
</dbReference>
<keyword evidence="10" id="KW-1185">Reference proteome</keyword>
<dbReference type="Pfam" id="PF20684">
    <property type="entry name" value="Fung_rhodopsin"/>
    <property type="match status" value="1"/>
</dbReference>
<proteinExistence type="inferred from homology"/>
<dbReference type="InterPro" id="IPR049326">
    <property type="entry name" value="Rhodopsin_dom_fungi"/>
</dbReference>
<dbReference type="PANTHER" id="PTHR33048">
    <property type="entry name" value="PTH11-LIKE INTEGRAL MEMBRANE PROTEIN (AFU_ORTHOLOGUE AFUA_5G11245)"/>
    <property type="match status" value="1"/>
</dbReference>
<feature type="region of interest" description="Disordered" evidence="6">
    <location>
        <begin position="390"/>
        <end position="418"/>
    </location>
</feature>
<evidence type="ECO:0000256" key="6">
    <source>
        <dbReference type="SAM" id="MobiDB-lite"/>
    </source>
</evidence>
<protein>
    <recommendedName>
        <fullName evidence="8">Rhodopsin domain-containing protein</fullName>
    </recommendedName>
</protein>
<reference evidence="9" key="2">
    <citation type="submission" date="2023-06" db="EMBL/GenBank/DDBJ databases">
        <authorList>
            <consortium name="Lawrence Berkeley National Laboratory"/>
            <person name="Haridas S."/>
            <person name="Hensen N."/>
            <person name="Bonometti L."/>
            <person name="Westerberg I."/>
            <person name="Brannstrom I.O."/>
            <person name="Guillou S."/>
            <person name="Cros-Aarteil S."/>
            <person name="Calhoun S."/>
            <person name="Kuo A."/>
            <person name="Mondo S."/>
            <person name="Pangilinan J."/>
            <person name="Riley R."/>
            <person name="Labutti K."/>
            <person name="Andreopoulos B."/>
            <person name="Lipzen A."/>
            <person name="Chen C."/>
            <person name="Yanf M."/>
            <person name="Daum C."/>
            <person name="Ng V."/>
            <person name="Clum A."/>
            <person name="Steindorff A."/>
            <person name="Ohm R."/>
            <person name="Martin F."/>
            <person name="Silar P."/>
            <person name="Natvig D."/>
            <person name="Lalanne C."/>
            <person name="Gautier V."/>
            <person name="Ament-Velasquez S.L."/>
            <person name="Kruys A."/>
            <person name="Hutchinson M.I."/>
            <person name="Powell A.J."/>
            <person name="Barry K."/>
            <person name="Miller A.N."/>
            <person name="Grigoriev I.V."/>
            <person name="Debuchy R."/>
            <person name="Gladieux P."/>
            <person name="Thoren M.H."/>
            <person name="Johannesson H."/>
        </authorList>
    </citation>
    <scope>NUCLEOTIDE SEQUENCE</scope>
    <source>
        <strain evidence="9">CBS 118394</strain>
    </source>
</reference>
<evidence type="ECO:0000256" key="4">
    <source>
        <dbReference type="ARBA" id="ARBA00023136"/>
    </source>
</evidence>
<comment type="caution">
    <text evidence="9">The sequence shown here is derived from an EMBL/GenBank/DDBJ whole genome shotgun (WGS) entry which is preliminary data.</text>
</comment>
<dbReference type="AlphaFoldDB" id="A0AAE0IDH6"/>
<dbReference type="EMBL" id="JAUEDM010000003">
    <property type="protein sequence ID" value="KAK3323009.1"/>
    <property type="molecule type" value="Genomic_DNA"/>
</dbReference>
<comment type="similarity">
    <text evidence="5">Belongs to the SAT4 family.</text>
</comment>
<reference evidence="9" key="1">
    <citation type="journal article" date="2023" name="Mol. Phylogenet. Evol.">
        <title>Genome-scale phylogeny and comparative genomics of the fungal order Sordariales.</title>
        <authorList>
            <person name="Hensen N."/>
            <person name="Bonometti L."/>
            <person name="Westerberg I."/>
            <person name="Brannstrom I.O."/>
            <person name="Guillou S."/>
            <person name="Cros-Aarteil S."/>
            <person name="Calhoun S."/>
            <person name="Haridas S."/>
            <person name="Kuo A."/>
            <person name="Mondo S."/>
            <person name="Pangilinan J."/>
            <person name="Riley R."/>
            <person name="LaButti K."/>
            <person name="Andreopoulos B."/>
            <person name="Lipzen A."/>
            <person name="Chen C."/>
            <person name="Yan M."/>
            <person name="Daum C."/>
            <person name="Ng V."/>
            <person name="Clum A."/>
            <person name="Steindorff A."/>
            <person name="Ohm R.A."/>
            <person name="Martin F."/>
            <person name="Silar P."/>
            <person name="Natvig D.O."/>
            <person name="Lalanne C."/>
            <person name="Gautier V."/>
            <person name="Ament-Velasquez S.L."/>
            <person name="Kruys A."/>
            <person name="Hutchinson M.I."/>
            <person name="Powell A.J."/>
            <person name="Barry K."/>
            <person name="Miller A.N."/>
            <person name="Grigoriev I.V."/>
            <person name="Debuchy R."/>
            <person name="Gladieux P."/>
            <person name="Hiltunen Thoren M."/>
            <person name="Johannesson H."/>
        </authorList>
    </citation>
    <scope>NUCLEOTIDE SEQUENCE</scope>
    <source>
        <strain evidence="9">CBS 118394</strain>
    </source>
</reference>
<feature type="transmembrane region" description="Helical" evidence="7">
    <location>
        <begin position="282"/>
        <end position="302"/>
    </location>
</feature>
<feature type="region of interest" description="Disordered" evidence="6">
    <location>
        <begin position="425"/>
        <end position="444"/>
    </location>
</feature>
<evidence type="ECO:0000256" key="3">
    <source>
        <dbReference type="ARBA" id="ARBA00022989"/>
    </source>
</evidence>
<evidence type="ECO:0000256" key="2">
    <source>
        <dbReference type="ARBA" id="ARBA00022692"/>
    </source>
</evidence>
<feature type="transmembrane region" description="Helical" evidence="7">
    <location>
        <begin position="123"/>
        <end position="144"/>
    </location>
</feature>